<dbReference type="EMBL" id="LCFB01000007">
    <property type="protein sequence ID" value="KKS85430.1"/>
    <property type="molecule type" value="Genomic_DNA"/>
</dbReference>
<evidence type="ECO:0000313" key="9">
    <source>
        <dbReference type="EMBL" id="KKS85430.1"/>
    </source>
</evidence>
<dbReference type="PANTHER" id="PTHR46969:SF1">
    <property type="entry name" value="BIFUNCTIONAL PROTEIN HLDE"/>
    <property type="match status" value="1"/>
</dbReference>
<dbReference type="InterPro" id="IPR004821">
    <property type="entry name" value="Cyt_trans-like"/>
</dbReference>
<evidence type="ECO:0000256" key="2">
    <source>
        <dbReference type="ARBA" id="ARBA00003753"/>
    </source>
</evidence>
<dbReference type="InterPro" id="IPR011611">
    <property type="entry name" value="PfkB_dom"/>
</dbReference>
<name>A0A0G1CHY4_9BACT</name>
<keyword evidence="5" id="KW-0511">Multifunctional enzyme</keyword>
<keyword evidence="3 9" id="KW-0808">Transferase</keyword>
<proteinExistence type="predicted"/>
<protein>
    <submittedName>
        <fullName evidence="9">Cytidyltransferase-related domain protein</fullName>
    </submittedName>
</protein>
<dbReference type="PANTHER" id="PTHR46969">
    <property type="entry name" value="BIFUNCTIONAL PROTEIN HLDE"/>
    <property type="match status" value="1"/>
</dbReference>
<dbReference type="GO" id="GO:0005829">
    <property type="term" value="C:cytosol"/>
    <property type="evidence" value="ECO:0007669"/>
    <property type="project" value="TreeGrafter"/>
</dbReference>
<organism evidence="9 10">
    <name type="scientific">Candidatus Gottesmanbacteria bacterium GW2011_GWA1_43_11</name>
    <dbReference type="NCBI Taxonomy" id="1618436"/>
    <lineage>
        <taxon>Bacteria</taxon>
        <taxon>Candidatus Gottesmaniibacteriota</taxon>
    </lineage>
</organism>
<dbReference type="SUPFAM" id="SSF52374">
    <property type="entry name" value="Nucleotidylyl transferase"/>
    <property type="match status" value="1"/>
</dbReference>
<dbReference type="Gene3D" id="3.40.1190.20">
    <property type="match status" value="1"/>
</dbReference>
<evidence type="ECO:0000256" key="1">
    <source>
        <dbReference type="ARBA" id="ARBA00002319"/>
    </source>
</evidence>
<dbReference type="AlphaFoldDB" id="A0A0G1CHY4"/>
<dbReference type="STRING" id="1618436.UV59_C0007G0013"/>
<dbReference type="InterPro" id="IPR011913">
    <property type="entry name" value="RfaE_dom_I"/>
</dbReference>
<dbReference type="CDD" id="cd01172">
    <property type="entry name" value="RfaE_like"/>
    <property type="match status" value="1"/>
</dbReference>
<evidence type="ECO:0000256" key="3">
    <source>
        <dbReference type="ARBA" id="ARBA00022679"/>
    </source>
</evidence>
<dbReference type="Gene3D" id="3.40.50.620">
    <property type="entry name" value="HUPs"/>
    <property type="match status" value="1"/>
</dbReference>
<feature type="domain" description="Cytidyltransferase-like" evidence="8">
    <location>
        <begin position="32"/>
        <end position="136"/>
    </location>
</feature>
<dbReference type="PATRIC" id="fig|1618436.3.peg.393"/>
<dbReference type="GO" id="GO:0033786">
    <property type="term" value="F:heptose-1-phosphate adenylyltransferase activity"/>
    <property type="evidence" value="ECO:0007669"/>
    <property type="project" value="TreeGrafter"/>
</dbReference>
<dbReference type="GO" id="GO:0033785">
    <property type="term" value="F:heptose 7-phosphate kinase activity"/>
    <property type="evidence" value="ECO:0007669"/>
    <property type="project" value="TreeGrafter"/>
</dbReference>
<sequence>MSDNPQLKILTLNKASQLSQKLRKQGKNIVLCHGVFDLLHPGHIKHFQSAKSFGDILIVTITADKYVNKGPGRPVFNEKLRSEVLSAISAIDYVAIVESSNAIYAISKIKPHVYVKGPDYKNRKPNPNIPRKLGEEEAAVKALGGILKFTDDIIFSSSHLINEHLDVYSPITKKYLNEFKQNHEADAVIETLTTLRSKKILVIGDSIIDEYDYCETMGKSSKEPIVVHRYISKEQFAGGTLATANHLASLSSQVTLISLLGKKRSFRGFIDRRLKPEISAKFFLQPGESTIVKRRFVDMATRQKLFQISFIKDKALDQKIETQVVKFLKKELGNFDIVIVNDFGHGFLTEKIVRLLSHRAKFLALNVQANSANYGFNVITKYPRADYICIDEHELRLATHDKYGNLDSLIKKIARKMKCRLLLVTRGSNGSISYSSNNSFISTPTFTDHVVDRVGAGDAFFAITAPCVYAGMDEHEVGFVGNVAGALKVQTVGNKFPLEFKDMTKFITRLLK</sequence>
<accession>A0A0G1CHY4</accession>
<evidence type="ECO:0000256" key="5">
    <source>
        <dbReference type="ARBA" id="ARBA00023268"/>
    </source>
</evidence>
<dbReference type="InterPro" id="IPR014729">
    <property type="entry name" value="Rossmann-like_a/b/a_fold"/>
</dbReference>
<reference evidence="9 10" key="1">
    <citation type="journal article" date="2015" name="Nature">
        <title>rRNA introns, odd ribosomes, and small enigmatic genomes across a large radiation of phyla.</title>
        <authorList>
            <person name="Brown C.T."/>
            <person name="Hug L.A."/>
            <person name="Thomas B.C."/>
            <person name="Sharon I."/>
            <person name="Castelle C.J."/>
            <person name="Singh A."/>
            <person name="Wilkins M.J."/>
            <person name="Williams K.H."/>
            <person name="Banfield J.F."/>
        </authorList>
    </citation>
    <scope>NUCLEOTIDE SEQUENCE [LARGE SCALE GENOMIC DNA]</scope>
</reference>
<keyword evidence="4" id="KW-0418">Kinase</keyword>
<comment type="function">
    <text evidence="2">Catalyzes the ADP transfer from ATP to D-glycero-beta-D-manno-heptose 1-phosphate, yielding ADP-D-glycero-beta-D-manno-heptose.</text>
</comment>
<dbReference type="SUPFAM" id="SSF53613">
    <property type="entry name" value="Ribokinase-like"/>
    <property type="match status" value="1"/>
</dbReference>
<comment type="function">
    <text evidence="1">Catalyzes the phosphorylation of D-glycero-D-manno-heptose 7-phosphate at the C-1 position to selectively form D-glycero-beta-D-manno-heptose-1,7-bisphosphate.</text>
</comment>
<keyword evidence="6" id="KW-0119">Carbohydrate metabolism</keyword>
<dbReference type="Pfam" id="PF01467">
    <property type="entry name" value="CTP_transf_like"/>
    <property type="match status" value="1"/>
</dbReference>
<evidence type="ECO:0000313" key="10">
    <source>
        <dbReference type="Proteomes" id="UP000034543"/>
    </source>
</evidence>
<evidence type="ECO:0000259" key="8">
    <source>
        <dbReference type="Pfam" id="PF01467"/>
    </source>
</evidence>
<dbReference type="InterPro" id="IPR029056">
    <property type="entry name" value="Ribokinase-like"/>
</dbReference>
<comment type="caution">
    <text evidence="9">The sequence shown here is derived from an EMBL/GenBank/DDBJ whole genome shotgun (WGS) entry which is preliminary data.</text>
</comment>
<dbReference type="Pfam" id="PF00294">
    <property type="entry name" value="PfkB"/>
    <property type="match status" value="1"/>
</dbReference>
<gene>
    <name evidence="9" type="ORF">UV59_C0007G0013</name>
</gene>
<dbReference type="GO" id="GO:0016773">
    <property type="term" value="F:phosphotransferase activity, alcohol group as acceptor"/>
    <property type="evidence" value="ECO:0007669"/>
    <property type="project" value="InterPro"/>
</dbReference>
<evidence type="ECO:0000259" key="7">
    <source>
        <dbReference type="Pfam" id="PF00294"/>
    </source>
</evidence>
<evidence type="ECO:0000256" key="6">
    <source>
        <dbReference type="ARBA" id="ARBA00023277"/>
    </source>
</evidence>
<feature type="domain" description="Carbohydrate kinase PfkB" evidence="7">
    <location>
        <begin position="198"/>
        <end position="498"/>
    </location>
</feature>
<dbReference type="Proteomes" id="UP000034543">
    <property type="component" value="Unassembled WGS sequence"/>
</dbReference>
<evidence type="ECO:0000256" key="4">
    <source>
        <dbReference type="ARBA" id="ARBA00022777"/>
    </source>
</evidence>
<dbReference type="NCBIfam" id="TIGR00125">
    <property type="entry name" value="cyt_tran_rel"/>
    <property type="match status" value="1"/>
</dbReference>